<dbReference type="OrthoDB" id="479249at2"/>
<evidence type="ECO:0000313" key="1">
    <source>
        <dbReference type="EMBL" id="OKH12890.1"/>
    </source>
</evidence>
<name>A0A1U7GX64_9CYAN</name>
<keyword evidence="2" id="KW-1185">Reference proteome</keyword>
<reference evidence="1 2" key="1">
    <citation type="submission" date="2016-11" db="EMBL/GenBank/DDBJ databases">
        <title>Draft Genome Sequences of Nine Cyanobacterial Strains from Diverse Habitats.</title>
        <authorList>
            <person name="Zhu T."/>
            <person name="Hou S."/>
            <person name="Lu X."/>
            <person name="Hess W.R."/>
        </authorList>
    </citation>
    <scope>NUCLEOTIDE SEQUENCE [LARGE SCALE GENOMIC DNA]</scope>
    <source>
        <strain evidence="1 2">NIES-592</strain>
    </source>
</reference>
<comment type="caution">
    <text evidence="1">The sequence shown here is derived from an EMBL/GenBank/DDBJ whole genome shotgun (WGS) entry which is preliminary data.</text>
</comment>
<gene>
    <name evidence="1" type="ORF">NIES592_16870</name>
</gene>
<organism evidence="1 2">
    <name type="scientific">Fischerella major NIES-592</name>
    <dbReference type="NCBI Taxonomy" id="210994"/>
    <lineage>
        <taxon>Bacteria</taxon>
        <taxon>Bacillati</taxon>
        <taxon>Cyanobacteriota</taxon>
        <taxon>Cyanophyceae</taxon>
        <taxon>Nostocales</taxon>
        <taxon>Hapalosiphonaceae</taxon>
        <taxon>Fischerella</taxon>
    </lineage>
</organism>
<dbReference type="Proteomes" id="UP000186391">
    <property type="component" value="Unassembled WGS sequence"/>
</dbReference>
<keyword evidence="1" id="KW-0808">Transferase</keyword>
<dbReference type="GO" id="GO:0016740">
    <property type="term" value="F:transferase activity"/>
    <property type="evidence" value="ECO:0007669"/>
    <property type="project" value="UniProtKB-KW"/>
</dbReference>
<sequence length="552" mass="62561">MEKLANNTLSLWREENSLLIPQNFEVFRNLVAEARDFADRGNYNAAAVYAEIAAFHAQFKHCGLFNSPELENILLKIGHQITQTTLAPTPEPSLSKRPKNILHVSTNISSPFGGIPRFIRRWIQQDTQRSHSLALTKQAPHEVPQILTELVSNSHGKIFLLNETIGGFVSRAKRLRKIAATADIVVLHVWEHDVIPIIAFANKELSPPIIYVNHGDHCFWLGAAVSDVVANLRESGMRLSQKRRGIEAERNMLLPTILEPSHRQLSRTQAKQQLGIAENSTLLLSIARAPKYRKTDGISFADAHVPLLKKHDRAILVVIGPGGSEDWSTAIQQTQGRIIALGHTEDTAVYYQAADIYVDSYPFVSITSLLEAGSYGVPLVSRYPYSSDACEILGADMPGLTGNLIRVHDLEEYTTVLSRLVADEELRLSLGEATRRRIVEVHMGSNWQHNLEEVYTRAATLPRVKVTSSPMDQMFITEPDVFWIRDHSWNCELDDMIQPRLPIMPFEQRLYHWMRLAKKHGWQNQISLLLPEWFRLRYYLPLRSVLKMGNGQ</sequence>
<dbReference type="EMBL" id="MRCA01000009">
    <property type="protein sequence ID" value="OKH12890.1"/>
    <property type="molecule type" value="Genomic_DNA"/>
</dbReference>
<dbReference type="AlphaFoldDB" id="A0A1U7GX64"/>
<evidence type="ECO:0000313" key="2">
    <source>
        <dbReference type="Proteomes" id="UP000186391"/>
    </source>
</evidence>
<dbReference type="SUPFAM" id="SSF53756">
    <property type="entry name" value="UDP-Glycosyltransferase/glycogen phosphorylase"/>
    <property type="match status" value="1"/>
</dbReference>
<proteinExistence type="predicted"/>
<dbReference type="RefSeq" id="WP_073556360.1">
    <property type="nucleotide sequence ID" value="NZ_MRCA01000009.1"/>
</dbReference>
<protein>
    <submittedName>
        <fullName evidence="1">Glycosyl transferase family 1</fullName>
    </submittedName>
</protein>
<dbReference type="Gene3D" id="3.40.50.2000">
    <property type="entry name" value="Glycogen Phosphorylase B"/>
    <property type="match status" value="2"/>
</dbReference>
<dbReference type="Pfam" id="PF13692">
    <property type="entry name" value="Glyco_trans_1_4"/>
    <property type="match status" value="1"/>
</dbReference>
<accession>A0A1U7GX64</accession>